<reference evidence="1 2" key="1">
    <citation type="submission" date="2020-08" db="EMBL/GenBank/DDBJ databases">
        <title>Aphidius gifuensis genome sequencing and assembly.</title>
        <authorList>
            <person name="Du Z."/>
        </authorList>
    </citation>
    <scope>NUCLEOTIDE SEQUENCE [LARGE SCALE GENOMIC DNA]</scope>
    <source>
        <strain evidence="1">YNYX2018</strain>
        <tissue evidence="1">Adults</tissue>
    </source>
</reference>
<dbReference type="SMART" id="SM00367">
    <property type="entry name" value="LRR_CC"/>
    <property type="match status" value="4"/>
</dbReference>
<gene>
    <name evidence="1" type="ORF">HCN44_010014</name>
</gene>
<protein>
    <submittedName>
        <fullName evidence="1">Uncharacterized protein</fullName>
    </submittedName>
</protein>
<evidence type="ECO:0000313" key="1">
    <source>
        <dbReference type="EMBL" id="KAF7993428.1"/>
    </source>
</evidence>
<dbReference type="InterPro" id="IPR006553">
    <property type="entry name" value="Leu-rich_rpt_Cys-con_subtyp"/>
</dbReference>
<proteinExistence type="predicted"/>
<dbReference type="PANTHER" id="PTHR13318">
    <property type="entry name" value="PARTNER OF PAIRED, ISOFORM B-RELATED"/>
    <property type="match status" value="1"/>
</dbReference>
<dbReference type="GO" id="GO:0019005">
    <property type="term" value="C:SCF ubiquitin ligase complex"/>
    <property type="evidence" value="ECO:0007669"/>
    <property type="project" value="TreeGrafter"/>
</dbReference>
<name>A0A834XVS4_APHGI</name>
<comment type="caution">
    <text evidence="1">The sequence shown here is derived from an EMBL/GenBank/DDBJ whole genome shotgun (WGS) entry which is preliminary data.</text>
</comment>
<dbReference type="Proteomes" id="UP000639338">
    <property type="component" value="Unassembled WGS sequence"/>
</dbReference>
<dbReference type="InterPro" id="IPR032675">
    <property type="entry name" value="LRR_dom_sf"/>
</dbReference>
<dbReference type="SUPFAM" id="SSF52047">
    <property type="entry name" value="RNI-like"/>
    <property type="match status" value="2"/>
</dbReference>
<dbReference type="EMBL" id="JACMRX010000003">
    <property type="protein sequence ID" value="KAF7993428.1"/>
    <property type="molecule type" value="Genomic_DNA"/>
</dbReference>
<keyword evidence="2" id="KW-1185">Reference proteome</keyword>
<dbReference type="GO" id="GO:0031146">
    <property type="term" value="P:SCF-dependent proteasomal ubiquitin-dependent protein catabolic process"/>
    <property type="evidence" value="ECO:0007669"/>
    <property type="project" value="TreeGrafter"/>
</dbReference>
<dbReference type="OrthoDB" id="7553828at2759"/>
<evidence type="ECO:0000313" key="2">
    <source>
        <dbReference type="Proteomes" id="UP000639338"/>
    </source>
</evidence>
<sequence>MSAKRKYDEIDQQTFDDGDKNKKKVVINSLDYDSLAQIISLLPIPEIILMEEVCTKWKEASQLAWYDIKKYKCESSIRRNCYDVRLLTQSYLEKILLRCKCLRRLSLSDICDSSIMPFVGDHCKNLTSLECKFPANTLNNNADDFVQAFTQLDKLKCIKIITINDKPLDETLDLFRIINSLPEEINEIHMISEAWVCKEKKVSLTFKKFKNLKKLTLHGCSRFLDSIILQEIAEKTTLVYLNIRLHDIPERFFLFDKLVNLEYINLTLVTYPSSSFCGIKNNLSTKVLNTIFCTCKNLKHLEMPPALYDIAEIPFKKWINFQNLEYLGISCNNIMPDLANTIVEYCKNLKHLRLHYPYHCRINEAALKKLTELENLESLILLFYMKISEESIIAISNNCKKLRVLEIPNCYLVPSIDGEPLSSPSVFDELSKLQYLEHLNVAGPFHYRDEATYLEDSTIIAIANNCKNLNILHIKNQKAITETALVALTNLENLQQLDVSYLNIITDDFIIKLKGLKTLNCSYCPKLTNVGIIQFIKNNPDLEQMCVLQSNIATDLVIAADQATKNRTNGIILQLSIDYWFNREFSARPIIKSQWLIVKYIRVSDF</sequence>
<dbReference type="AlphaFoldDB" id="A0A834XVS4"/>
<organism evidence="1 2">
    <name type="scientific">Aphidius gifuensis</name>
    <name type="common">Parasitoid wasp</name>
    <dbReference type="NCBI Taxonomy" id="684658"/>
    <lineage>
        <taxon>Eukaryota</taxon>
        <taxon>Metazoa</taxon>
        <taxon>Ecdysozoa</taxon>
        <taxon>Arthropoda</taxon>
        <taxon>Hexapoda</taxon>
        <taxon>Insecta</taxon>
        <taxon>Pterygota</taxon>
        <taxon>Neoptera</taxon>
        <taxon>Endopterygota</taxon>
        <taxon>Hymenoptera</taxon>
        <taxon>Apocrita</taxon>
        <taxon>Ichneumonoidea</taxon>
        <taxon>Braconidae</taxon>
        <taxon>Aphidiinae</taxon>
        <taxon>Aphidius</taxon>
    </lineage>
</organism>
<accession>A0A834XVS4</accession>
<dbReference type="Gene3D" id="3.80.10.10">
    <property type="entry name" value="Ribonuclease Inhibitor"/>
    <property type="match status" value="2"/>
</dbReference>